<evidence type="ECO:0000259" key="4">
    <source>
        <dbReference type="Pfam" id="PF06441"/>
    </source>
</evidence>
<evidence type="ECO:0000256" key="3">
    <source>
        <dbReference type="ARBA" id="ARBA00022801"/>
    </source>
</evidence>
<dbReference type="OrthoDB" id="7130006at2759"/>
<dbReference type="InterPro" id="IPR000639">
    <property type="entry name" value="Epox_hydrolase-like"/>
</dbReference>
<dbReference type="Proteomes" id="UP000467700">
    <property type="component" value="Unassembled WGS sequence"/>
</dbReference>
<comment type="similarity">
    <text evidence="1">Belongs to the peptidase S33 family.</text>
</comment>
<gene>
    <name evidence="5" type="ORF">AAE3_LOCUS13562</name>
</gene>
<sequence length="728" mass="82858">MAEQPFKIAVSDERIAILKQKLALAVFPDELEGAGWNYGVPLGDLQRLVARWKEGYDWRKYEAQLNDELPQFTRDVEIEGFGTLNIHYVHKKSQIVDAIPLLFVHGWPGSFYEVKKILPLLVEPSSPDHPSFHVIAFSLPGYGFSQAPKKPGFAIKQYAEIGNKLMLALGYDEYVTQGGDWGYAITRKIAEIYGHKHSKAWHTNVQMATPPHPIHRPLLFLSHLFSGYTPAEKAGLERTKWFSENGRGYFVEQSTQPQTLGYSLSDSPSGLVAWIYEKLVTWTDSYPWDDDEVLTWISIYWFSRAGPTASLRIYYELFKGNSNPFASTERTTIPMGYSYFPKELFVLPRRWLKAPNLVFESEHERGGHFAAHEQPKELVDDLRKMFGKGGPAFGVVPGSQTGQLLYKLTTHGRTTLQDHCARRSIELLKQKLALTTFPDEMQDAGSDYGAPLADVRRLVARWKDSYDWRRYEAQLNDELPQFLRDIEVDGFGSLNIHYVHKRSQVVDAVPPLFVHGWPGSFLEIRKMLPLLLESSPDYPSFHVVAFSLPGFGFSEAPIKQGFELKQCAEIGHKLMLALGYNEYSDAITQGGDGGYMIARKMAQLYGEKHSKAWHSNCAVSSPPHPIHGPLLFLSHLLLKYTPEEYEGLKRVEWYQNTQAGFYMLQATKPQTLGYGLADSPAGPLGWIYEKLVAWTDNYAWEDDEVLTWTSVYWFSRAGPLLLFVFIMK</sequence>
<dbReference type="GO" id="GO:0004301">
    <property type="term" value="F:epoxide hydrolase activity"/>
    <property type="evidence" value="ECO:0007669"/>
    <property type="project" value="TreeGrafter"/>
</dbReference>
<protein>
    <recommendedName>
        <fullName evidence="4">Epoxide hydrolase N-terminal domain-containing protein</fullName>
    </recommendedName>
</protein>
<evidence type="ECO:0000256" key="2">
    <source>
        <dbReference type="ARBA" id="ARBA00022797"/>
    </source>
</evidence>
<dbReference type="PANTHER" id="PTHR21661">
    <property type="entry name" value="EPOXIDE HYDROLASE 1-RELATED"/>
    <property type="match status" value="1"/>
</dbReference>
<evidence type="ECO:0000313" key="5">
    <source>
        <dbReference type="EMBL" id="CAA7271337.1"/>
    </source>
</evidence>
<feature type="domain" description="Epoxide hydrolase N-terminal" evidence="4">
    <location>
        <begin position="4"/>
        <end position="114"/>
    </location>
</feature>
<dbReference type="Pfam" id="PF06441">
    <property type="entry name" value="EHN"/>
    <property type="match status" value="2"/>
</dbReference>
<dbReference type="Gene3D" id="3.40.50.1820">
    <property type="entry name" value="alpha/beta hydrolase"/>
    <property type="match status" value="2"/>
</dbReference>
<dbReference type="InterPro" id="IPR010497">
    <property type="entry name" value="Epoxide_hydro_N"/>
</dbReference>
<keyword evidence="2" id="KW-0058">Aromatic hydrocarbons catabolism</keyword>
<feature type="domain" description="Epoxide hydrolase N-terminal" evidence="4">
    <location>
        <begin position="420"/>
        <end position="524"/>
    </location>
</feature>
<dbReference type="InterPro" id="IPR029058">
    <property type="entry name" value="AB_hydrolase_fold"/>
</dbReference>
<evidence type="ECO:0000256" key="1">
    <source>
        <dbReference type="ARBA" id="ARBA00010088"/>
    </source>
</evidence>
<reference evidence="5 6" key="1">
    <citation type="submission" date="2020-01" db="EMBL/GenBank/DDBJ databases">
        <authorList>
            <person name="Gupta K D."/>
        </authorList>
    </citation>
    <scope>NUCLEOTIDE SEQUENCE [LARGE SCALE GENOMIC DNA]</scope>
</reference>
<proteinExistence type="inferred from homology"/>
<dbReference type="SUPFAM" id="SSF53474">
    <property type="entry name" value="alpha/beta-Hydrolases"/>
    <property type="match status" value="2"/>
</dbReference>
<dbReference type="GO" id="GO:0097176">
    <property type="term" value="P:epoxide metabolic process"/>
    <property type="evidence" value="ECO:0007669"/>
    <property type="project" value="TreeGrafter"/>
</dbReference>
<keyword evidence="3" id="KW-0378">Hydrolase</keyword>
<comment type="caution">
    <text evidence="5">The sequence shown here is derived from an EMBL/GenBank/DDBJ whole genome shotgun (WGS) entry which is preliminary data.</text>
</comment>
<dbReference type="EMBL" id="CACVBS010000105">
    <property type="protein sequence ID" value="CAA7271337.1"/>
    <property type="molecule type" value="Genomic_DNA"/>
</dbReference>
<keyword evidence="6" id="KW-1185">Reference proteome</keyword>
<evidence type="ECO:0000313" key="6">
    <source>
        <dbReference type="Proteomes" id="UP000467700"/>
    </source>
</evidence>
<name>A0A8S0X1Z5_CYCAE</name>
<organism evidence="5 6">
    <name type="scientific">Cyclocybe aegerita</name>
    <name type="common">Black poplar mushroom</name>
    <name type="synonym">Agrocybe aegerita</name>
    <dbReference type="NCBI Taxonomy" id="1973307"/>
    <lineage>
        <taxon>Eukaryota</taxon>
        <taxon>Fungi</taxon>
        <taxon>Dikarya</taxon>
        <taxon>Basidiomycota</taxon>
        <taxon>Agaricomycotina</taxon>
        <taxon>Agaricomycetes</taxon>
        <taxon>Agaricomycetidae</taxon>
        <taxon>Agaricales</taxon>
        <taxon>Agaricineae</taxon>
        <taxon>Bolbitiaceae</taxon>
        <taxon>Cyclocybe</taxon>
    </lineage>
</organism>
<accession>A0A8S0X1Z5</accession>
<dbReference type="AlphaFoldDB" id="A0A8S0X1Z5"/>
<dbReference type="PRINTS" id="PR00412">
    <property type="entry name" value="EPOXHYDRLASE"/>
</dbReference>
<dbReference type="PANTHER" id="PTHR21661:SF35">
    <property type="entry name" value="EPOXIDE HYDROLASE"/>
    <property type="match status" value="1"/>
</dbReference>